<dbReference type="Gene3D" id="1.25.40.20">
    <property type="entry name" value="Ankyrin repeat-containing domain"/>
    <property type="match status" value="1"/>
</dbReference>
<feature type="repeat" description="ANK" evidence="3">
    <location>
        <begin position="302"/>
        <end position="334"/>
    </location>
</feature>
<evidence type="ECO:0000256" key="2">
    <source>
        <dbReference type="ARBA" id="ARBA00023043"/>
    </source>
</evidence>
<dbReference type="SUPFAM" id="SSF48403">
    <property type="entry name" value="Ankyrin repeat"/>
    <property type="match status" value="1"/>
</dbReference>
<keyword evidence="5" id="KW-1185">Reference proteome</keyword>
<dbReference type="PANTHER" id="PTHR24198:SF165">
    <property type="entry name" value="ANKYRIN REPEAT-CONTAINING PROTEIN-RELATED"/>
    <property type="match status" value="1"/>
</dbReference>
<evidence type="ECO:0000313" key="5">
    <source>
        <dbReference type="Proteomes" id="UP000254794"/>
    </source>
</evidence>
<dbReference type="Proteomes" id="UP000254794">
    <property type="component" value="Unassembled WGS sequence"/>
</dbReference>
<dbReference type="EMBL" id="UGOD01000001">
    <property type="protein sequence ID" value="STX52093.1"/>
    <property type="molecule type" value="Genomic_DNA"/>
</dbReference>
<accession>A0A378JP83</accession>
<dbReference type="Pfam" id="PF12796">
    <property type="entry name" value="Ank_2"/>
    <property type="match status" value="1"/>
</dbReference>
<keyword evidence="1" id="KW-0677">Repeat</keyword>
<dbReference type="OrthoDB" id="5639026at2"/>
<reference evidence="4 5" key="1">
    <citation type="submission" date="2018-06" db="EMBL/GenBank/DDBJ databases">
        <authorList>
            <consortium name="Pathogen Informatics"/>
            <person name="Doyle S."/>
        </authorList>
    </citation>
    <scope>NUCLEOTIDE SEQUENCE [LARGE SCALE GENOMIC DNA]</scope>
    <source>
        <strain evidence="4 5">NCTC13316</strain>
    </source>
</reference>
<evidence type="ECO:0000256" key="1">
    <source>
        <dbReference type="ARBA" id="ARBA00022737"/>
    </source>
</evidence>
<proteinExistence type="predicted"/>
<name>A0A378JP83_9GAMM</name>
<organism evidence="4 5">
    <name type="scientific">Legionella busanensis</name>
    <dbReference type="NCBI Taxonomy" id="190655"/>
    <lineage>
        <taxon>Bacteria</taxon>
        <taxon>Pseudomonadati</taxon>
        <taxon>Pseudomonadota</taxon>
        <taxon>Gammaproteobacteria</taxon>
        <taxon>Legionellales</taxon>
        <taxon>Legionellaceae</taxon>
        <taxon>Legionella</taxon>
    </lineage>
</organism>
<protein>
    <submittedName>
        <fullName evidence="4">Ankyrin 3</fullName>
    </submittedName>
</protein>
<dbReference type="PROSITE" id="PS50088">
    <property type="entry name" value="ANK_REPEAT"/>
    <property type="match status" value="2"/>
</dbReference>
<dbReference type="InterPro" id="IPR036770">
    <property type="entry name" value="Ankyrin_rpt-contain_sf"/>
</dbReference>
<dbReference type="RefSeq" id="WP_115331681.1">
    <property type="nucleotide sequence ID" value="NZ_CAAAHP010000002.1"/>
</dbReference>
<feature type="repeat" description="ANK" evidence="3">
    <location>
        <begin position="335"/>
        <end position="367"/>
    </location>
</feature>
<evidence type="ECO:0000256" key="3">
    <source>
        <dbReference type="PROSITE-ProRule" id="PRU00023"/>
    </source>
</evidence>
<evidence type="ECO:0000313" key="4">
    <source>
        <dbReference type="EMBL" id="STX52093.1"/>
    </source>
</evidence>
<dbReference type="PROSITE" id="PS50297">
    <property type="entry name" value="ANK_REP_REGION"/>
    <property type="match status" value="1"/>
</dbReference>
<dbReference type="AlphaFoldDB" id="A0A378JP83"/>
<keyword evidence="2 3" id="KW-0040">ANK repeat</keyword>
<dbReference type="SMART" id="SM00248">
    <property type="entry name" value="ANK"/>
    <property type="match status" value="4"/>
</dbReference>
<dbReference type="PANTHER" id="PTHR24198">
    <property type="entry name" value="ANKYRIN REPEAT AND PROTEIN KINASE DOMAIN-CONTAINING PROTEIN"/>
    <property type="match status" value="1"/>
</dbReference>
<gene>
    <name evidence="4" type="ORF">NCTC13316_02197</name>
</gene>
<sequence length="512" mass="57078">MLHLLLLDLYKALIYKDISNTPLGLCQGFALRWLEANFLGEEERQRFEKRLTFIEDTPRAQLLDKLKQAQAKKGKELTDEDEKMLDILAFFNSLDLFQSPTEHKNFFTQPSFVSQQEIELISTIASSSMIEMKGGLKEIYSESNILTKEEIHNYLLNLSKVLDETLNDVNTPVGLLLGSHYHAMALSYSIRKGWLFRDVNQPLEATTLDQIAEKIKRGFLDTHSSPYVAFNTSIFLTGDNKDKAKLEKLTQLRQSKDIIKEQSLRQSKDNVTLALIAAQFGHSTVITTLAEAGVNLNLAKENGETPVFVAAQNGKSDVITALAQAGANLDLARADGMPPIFIATKCGCTAVIKALAKGGANLDKMTKYNVTAAFTAVADGNPEVVETLLKNNCNFEIPFESTAQELIKLAMGLANIKENSHIIQRMNYFLQANKSERVKLLPYDLAKIIGDEKISKLIKEHFELTKKCVDKQPQAINTNCFSTSPTFFVENKKPIEKPAQEEHKSIAKISGG</sequence>
<dbReference type="InterPro" id="IPR002110">
    <property type="entry name" value="Ankyrin_rpt"/>
</dbReference>